<proteinExistence type="inferred from homology"/>
<accession>C0INQ5</accession>
<protein>
    <submittedName>
        <fullName evidence="4">Ferric iron ABC transporter</fullName>
    </submittedName>
</protein>
<dbReference type="PANTHER" id="PTHR30006">
    <property type="entry name" value="THIAMINE-BINDING PERIPLASMIC PROTEIN-RELATED"/>
    <property type="match status" value="1"/>
</dbReference>
<dbReference type="AlphaFoldDB" id="C0INQ5"/>
<dbReference type="Gene3D" id="3.40.190.10">
    <property type="entry name" value="Periplasmic binding protein-like II"/>
    <property type="match status" value="2"/>
</dbReference>
<comment type="similarity">
    <text evidence="1">Belongs to the bacterial solute-binding protein 1 family.</text>
</comment>
<sequence length="354" mass="38562">MLMIIIRTPEDLMRIICTVGLCAGFAAVLGSAGPAFAVDSLNIYSARHYDSDELLYDGFEEATGIPINVIEGEGPELLARMKTEGKNSPADVFVTVDAGNLWLAEKENLFQPAQSKILDERIPASLKNPKNLWYGFSTRVRMIFVNAKRIDPKIVTSYESLADPRLKGKICMRSSSAVYNLSLMGGLIAHWGPEKAEKWTRAVVANFARPPQGADTTLLQSVAAGECAVTLANHYYYMRLVTSKSRAEQAAAKALTPIFPDQDGDGTHVNVSGAGIMAAAPHKAVAIKFLEYMASDEAQEIIGNANYEFPAVQSIKLNPELQALGKFKADPLNVATYGQNQAQAQMIFDKAGWR</sequence>
<dbReference type="InterPro" id="IPR026045">
    <property type="entry name" value="Ferric-bd"/>
</dbReference>
<keyword evidence="2" id="KW-0732">Signal</keyword>
<organism evidence="4">
    <name type="scientific">uncultured bacterium BLR7</name>
    <dbReference type="NCBI Taxonomy" id="506523"/>
    <lineage>
        <taxon>Bacteria</taxon>
        <taxon>environmental samples</taxon>
    </lineage>
</organism>
<gene>
    <name evidence="4" type="ORF">AKSOIL_0099</name>
</gene>
<feature type="binding site" evidence="3">
    <location>
        <position position="236"/>
    </location>
    <ligand>
        <name>Fe cation</name>
        <dbReference type="ChEBI" id="CHEBI:24875"/>
    </ligand>
</feature>
<name>C0INQ5_9BACT</name>
<dbReference type="PANTHER" id="PTHR30006:SF15">
    <property type="entry name" value="IRON-UTILIZATION PERIPLASMIC PROTEIN"/>
    <property type="match status" value="1"/>
</dbReference>
<dbReference type="GO" id="GO:0030288">
    <property type="term" value="C:outer membrane-bounded periplasmic space"/>
    <property type="evidence" value="ECO:0007669"/>
    <property type="project" value="TreeGrafter"/>
</dbReference>
<evidence type="ECO:0000256" key="2">
    <source>
        <dbReference type="ARBA" id="ARBA00022729"/>
    </source>
</evidence>
<dbReference type="GO" id="GO:0046872">
    <property type="term" value="F:metal ion binding"/>
    <property type="evidence" value="ECO:0007669"/>
    <property type="project" value="UniProtKB-KW"/>
</dbReference>
<dbReference type="PIRSF" id="PIRSF002825">
    <property type="entry name" value="CfbpA"/>
    <property type="match status" value="1"/>
</dbReference>
<keyword evidence="3" id="KW-0479">Metal-binding</keyword>
<evidence type="ECO:0000256" key="1">
    <source>
        <dbReference type="ARBA" id="ARBA00008520"/>
    </source>
</evidence>
<keyword evidence="3" id="KW-0408">Iron</keyword>
<dbReference type="Pfam" id="PF13343">
    <property type="entry name" value="SBP_bac_6"/>
    <property type="match status" value="1"/>
</dbReference>
<evidence type="ECO:0000313" key="4">
    <source>
        <dbReference type="EMBL" id="ACN58941.1"/>
    </source>
</evidence>
<evidence type="ECO:0000256" key="3">
    <source>
        <dbReference type="PIRSR" id="PIRSR002825-1"/>
    </source>
</evidence>
<feature type="binding site" evidence="3">
    <location>
        <position position="235"/>
    </location>
    <ligand>
        <name>Fe cation</name>
        <dbReference type="ChEBI" id="CHEBI:24875"/>
    </ligand>
</feature>
<reference evidence="4" key="1">
    <citation type="journal article" date="2009" name="ISME J.">
        <title>Functional metagenomics reveals diverse beta-lactamases in a remote Alaskan soil.</title>
        <authorList>
            <person name="Allen H.K."/>
            <person name="Moe L.A."/>
            <person name="Rodbumrer J."/>
            <person name="Gaarder A."/>
            <person name="Handelsman J."/>
        </authorList>
    </citation>
    <scope>NUCLEOTIDE SEQUENCE</scope>
</reference>
<dbReference type="SUPFAM" id="SSF53850">
    <property type="entry name" value="Periplasmic binding protein-like II"/>
    <property type="match status" value="1"/>
</dbReference>
<feature type="binding site" evidence="3">
    <location>
        <position position="48"/>
    </location>
    <ligand>
        <name>Fe cation</name>
        <dbReference type="ChEBI" id="CHEBI:24875"/>
    </ligand>
</feature>
<dbReference type="EMBL" id="EU408356">
    <property type="protein sequence ID" value="ACN58941.1"/>
    <property type="molecule type" value="Genomic_DNA"/>
</dbReference>